<protein>
    <submittedName>
        <fullName evidence="1">Uncharacterized protein</fullName>
    </submittedName>
</protein>
<proteinExistence type="predicted"/>
<reference evidence="1" key="1">
    <citation type="submission" date="2017-03" db="EMBL/GenBank/DDBJ databases">
        <title>The mitochondrial genome of the carnivorous plant Utricularia reniformis (Lentibulariaceae): structure, comparative analysis and evolutionary landmarks.</title>
        <authorList>
            <person name="Silva S.R."/>
            <person name="Alvarenga D.O."/>
            <person name="Michael T.P."/>
            <person name="Miranda V.F.O."/>
            <person name="Varani A.M."/>
        </authorList>
    </citation>
    <scope>NUCLEOTIDE SEQUENCE</scope>
</reference>
<sequence>MSISWLLRTNEIRWFYFSPTGKISHSQVIFLRNGMARENPNELS</sequence>
<name>A0A1Y0B135_9LAMI</name>
<dbReference type="AlphaFoldDB" id="A0A1Y0B135"/>
<evidence type="ECO:0000313" key="1">
    <source>
        <dbReference type="EMBL" id="ART31073.1"/>
    </source>
</evidence>
<dbReference type="EMBL" id="KY774314">
    <property type="protein sequence ID" value="ART31073.1"/>
    <property type="molecule type" value="Genomic_DNA"/>
</dbReference>
<accession>A0A1Y0B135</accession>
<evidence type="ECO:0000313" key="2">
    <source>
        <dbReference type="EMBL" id="ART32038.1"/>
    </source>
</evidence>
<dbReference type="EMBL" id="KY774314">
    <property type="protein sequence ID" value="ART32038.1"/>
    <property type="molecule type" value="Genomic_DNA"/>
</dbReference>
<geneLocation type="mitochondrion" evidence="1"/>
<gene>
    <name evidence="1" type="ORF">AEK19_MT0841</name>
    <name evidence="2" type="ORF">AEK19_MT1868</name>
</gene>
<organism evidence="1">
    <name type="scientific">Utricularia reniformis</name>
    <dbReference type="NCBI Taxonomy" id="192314"/>
    <lineage>
        <taxon>Eukaryota</taxon>
        <taxon>Viridiplantae</taxon>
        <taxon>Streptophyta</taxon>
        <taxon>Embryophyta</taxon>
        <taxon>Tracheophyta</taxon>
        <taxon>Spermatophyta</taxon>
        <taxon>Magnoliopsida</taxon>
        <taxon>eudicotyledons</taxon>
        <taxon>Gunneridae</taxon>
        <taxon>Pentapetalae</taxon>
        <taxon>asterids</taxon>
        <taxon>lamiids</taxon>
        <taxon>Lamiales</taxon>
        <taxon>Lentibulariaceae</taxon>
        <taxon>Utricularia</taxon>
    </lineage>
</organism>
<keyword evidence="1" id="KW-0496">Mitochondrion</keyword>